<proteinExistence type="predicted"/>
<dbReference type="InterPro" id="IPR016907">
    <property type="entry name" value="UCP029033"/>
</dbReference>
<evidence type="ECO:0000313" key="3">
    <source>
        <dbReference type="Proteomes" id="UP000788426"/>
    </source>
</evidence>
<evidence type="ECO:0000313" key="2">
    <source>
        <dbReference type="EMBL" id="MBW4769739.1"/>
    </source>
</evidence>
<dbReference type="EMBL" id="JAHXCT010000006">
    <property type="protein sequence ID" value="MBW4769739.1"/>
    <property type="molecule type" value="Genomic_DNA"/>
</dbReference>
<keyword evidence="3" id="KW-1185">Reference proteome</keyword>
<keyword evidence="1" id="KW-0812">Transmembrane</keyword>
<protein>
    <submittedName>
        <fullName evidence="2">SIMPL domain-containing protein</fullName>
    </submittedName>
</protein>
<feature type="transmembrane region" description="Helical" evidence="1">
    <location>
        <begin position="6"/>
        <end position="27"/>
    </location>
</feature>
<dbReference type="InterPro" id="IPR052022">
    <property type="entry name" value="26kDa_periplasmic_antigen"/>
</dbReference>
<dbReference type="PANTHER" id="PTHR34387">
    <property type="entry name" value="SLR1258 PROTEIN"/>
    <property type="match status" value="1"/>
</dbReference>
<reference evidence="2 3" key="1">
    <citation type="submission" date="2021-07" db="EMBL/GenBank/DDBJ databases">
        <title>Genomic diversity and antimicrobial resistance of Prevotella spp. isolated from chronic lung disease airways.</title>
        <authorList>
            <person name="Webb K.A."/>
            <person name="Olagoke O.S."/>
            <person name="Baird T."/>
            <person name="Neill J."/>
            <person name="Pham A."/>
            <person name="Wells T.J."/>
            <person name="Ramsay K.A."/>
            <person name="Bell S.C."/>
            <person name="Sarovich D.S."/>
            <person name="Price E.P."/>
        </authorList>
    </citation>
    <scope>NUCLEOTIDE SEQUENCE [LARGE SCALE GENOMIC DNA]</scope>
    <source>
        <strain evidence="2 3">SCHI0011.S.12</strain>
    </source>
</reference>
<comment type="caution">
    <text evidence="2">The sequence shown here is derived from an EMBL/GenBank/DDBJ whole genome shotgun (WGS) entry which is preliminary data.</text>
</comment>
<evidence type="ECO:0000256" key="1">
    <source>
        <dbReference type="SAM" id="Phobius"/>
    </source>
</evidence>
<dbReference type="InterPro" id="IPR007497">
    <property type="entry name" value="SIMPL/DUF541"/>
</dbReference>
<accession>A0ABS6YDU7</accession>
<dbReference type="PANTHER" id="PTHR34387:SF2">
    <property type="entry name" value="SLR1258 PROTEIN"/>
    <property type="match status" value="1"/>
</dbReference>
<dbReference type="Pfam" id="PF04402">
    <property type="entry name" value="SIMPL"/>
    <property type="match status" value="1"/>
</dbReference>
<keyword evidence="1" id="KW-0472">Membrane</keyword>
<keyword evidence="1" id="KW-1133">Transmembrane helix</keyword>
<dbReference type="PIRSF" id="PIRSF029033">
    <property type="entry name" value="UCP029033"/>
    <property type="match status" value="1"/>
</dbReference>
<dbReference type="Proteomes" id="UP000788426">
    <property type="component" value="Unassembled WGS sequence"/>
</dbReference>
<dbReference type="RefSeq" id="WP_219481803.1">
    <property type="nucleotide sequence ID" value="NZ_CAJZHJ010000044.1"/>
</dbReference>
<gene>
    <name evidence="2" type="ORF">KZO38_08210</name>
</gene>
<name>A0ABS6YDU7_9BACT</name>
<organism evidence="2 3">
    <name type="scientific">Hoylesella nanceiensis</name>
    <dbReference type="NCBI Taxonomy" id="425941"/>
    <lineage>
        <taxon>Bacteria</taxon>
        <taxon>Pseudomonadati</taxon>
        <taxon>Bacteroidota</taxon>
        <taxon>Bacteroidia</taxon>
        <taxon>Bacteroidales</taxon>
        <taxon>Prevotellaceae</taxon>
        <taxon>Hoylesella</taxon>
    </lineage>
</organism>
<sequence>MNRQRLILGIAGPAILAIAIIVLGLSLKAGIDNFTNRDRRVTVKGLSEREVEADKVTWPIMTKDAGNDLSVLYERVERTQQKIKQFLMQHGIKESEITINAPKVDDNVVDAYDPSRIVNRYNMTSVVTVISRNVKVVQSALKARGKLLQEGIAVLSDDYENSISYEYISFKDMKPKMLEEAIANAQLAADQFAKNSKSKLNKIVSADQGQFSIEDRDENTPEIKKVRVVTTITYSLKD</sequence>